<keyword evidence="3" id="KW-1003">Cell membrane</keyword>
<keyword evidence="16" id="KW-0325">Glycoprotein</keyword>
<dbReference type="SUPFAM" id="SSF56112">
    <property type="entry name" value="Protein kinase-like (PK-like)"/>
    <property type="match status" value="2"/>
</dbReference>
<evidence type="ECO:0000256" key="17">
    <source>
        <dbReference type="ARBA" id="ARBA00047899"/>
    </source>
</evidence>
<dbReference type="InterPro" id="IPR000719">
    <property type="entry name" value="Prot_kinase_dom"/>
</dbReference>
<evidence type="ECO:0000256" key="6">
    <source>
        <dbReference type="ARBA" id="ARBA00022692"/>
    </source>
</evidence>
<evidence type="ECO:0000259" key="22">
    <source>
        <dbReference type="PROSITE" id="PS50948"/>
    </source>
</evidence>
<evidence type="ECO:0000256" key="13">
    <source>
        <dbReference type="ARBA" id="ARBA00023136"/>
    </source>
</evidence>
<feature type="domain" description="Apple" evidence="22">
    <location>
        <begin position="1163"/>
        <end position="1243"/>
    </location>
</feature>
<keyword evidence="5" id="KW-0808">Transferase</keyword>
<evidence type="ECO:0000313" key="24">
    <source>
        <dbReference type="Proteomes" id="UP001234989"/>
    </source>
</evidence>
<feature type="domain" description="Apple" evidence="22">
    <location>
        <begin position="390"/>
        <end position="468"/>
    </location>
</feature>
<dbReference type="Proteomes" id="UP001234989">
    <property type="component" value="Chromosome 8"/>
</dbReference>
<keyword evidence="13 19" id="KW-0472">Membrane</keyword>
<dbReference type="Pfam" id="PF08276">
    <property type="entry name" value="PAN_2"/>
    <property type="match status" value="2"/>
</dbReference>
<dbReference type="PANTHER" id="PTHR27002:SF548">
    <property type="entry name" value="RECEPTOR-LIKE SERINE_THREONINE-PROTEIN KINASE"/>
    <property type="match status" value="1"/>
</dbReference>
<dbReference type="InterPro" id="IPR003609">
    <property type="entry name" value="Pan_app"/>
</dbReference>
<dbReference type="Gene3D" id="2.90.10.10">
    <property type="entry name" value="Bulb-type lectin domain"/>
    <property type="match status" value="2"/>
</dbReference>
<accession>A0AAF0UCG0</accession>
<evidence type="ECO:0000313" key="23">
    <source>
        <dbReference type="EMBL" id="WMV43284.1"/>
    </source>
</evidence>
<evidence type="ECO:0000256" key="12">
    <source>
        <dbReference type="ARBA" id="ARBA00022989"/>
    </source>
</evidence>
<keyword evidence="4" id="KW-0723">Serine/threonine-protein kinase</keyword>
<feature type="transmembrane region" description="Helical" evidence="19">
    <location>
        <begin position="479"/>
        <end position="503"/>
    </location>
</feature>
<evidence type="ECO:0000256" key="5">
    <source>
        <dbReference type="ARBA" id="ARBA00022679"/>
    </source>
</evidence>
<dbReference type="SMART" id="SM00108">
    <property type="entry name" value="B_lectin"/>
    <property type="match status" value="2"/>
</dbReference>
<dbReference type="PROSITE" id="PS50927">
    <property type="entry name" value="BULB_LECTIN"/>
    <property type="match status" value="2"/>
</dbReference>
<keyword evidence="6 19" id="KW-0812">Transmembrane</keyword>
<evidence type="ECO:0000256" key="2">
    <source>
        <dbReference type="ARBA" id="ARBA00012513"/>
    </source>
</evidence>
<dbReference type="InterPro" id="IPR001480">
    <property type="entry name" value="Bulb-type_lectin_dom"/>
</dbReference>
<evidence type="ECO:0000256" key="1">
    <source>
        <dbReference type="ARBA" id="ARBA00004251"/>
    </source>
</evidence>
<dbReference type="CDD" id="cd14066">
    <property type="entry name" value="STKc_IRAK"/>
    <property type="match status" value="2"/>
</dbReference>
<dbReference type="CDD" id="cd01098">
    <property type="entry name" value="PAN_AP_plant"/>
    <property type="match status" value="2"/>
</dbReference>
<evidence type="ECO:0000259" key="20">
    <source>
        <dbReference type="PROSITE" id="PS50011"/>
    </source>
</evidence>
<dbReference type="GO" id="GO:0004674">
    <property type="term" value="F:protein serine/threonine kinase activity"/>
    <property type="evidence" value="ECO:0007669"/>
    <property type="project" value="UniProtKB-KW"/>
</dbReference>
<evidence type="ECO:0000256" key="7">
    <source>
        <dbReference type="ARBA" id="ARBA00022729"/>
    </source>
</evidence>
<dbReference type="Pfam" id="PF11883">
    <property type="entry name" value="DUF3403"/>
    <property type="match status" value="2"/>
</dbReference>
<evidence type="ECO:0000259" key="21">
    <source>
        <dbReference type="PROSITE" id="PS50927"/>
    </source>
</evidence>
<dbReference type="Gene3D" id="3.30.200.20">
    <property type="entry name" value="Phosphorylase Kinase, domain 1"/>
    <property type="match status" value="2"/>
</dbReference>
<dbReference type="EC" id="2.7.11.1" evidence="2"/>
<keyword evidence="24" id="KW-1185">Reference proteome</keyword>
<dbReference type="GO" id="GO:0005524">
    <property type="term" value="F:ATP binding"/>
    <property type="evidence" value="ECO:0007669"/>
    <property type="project" value="UniProtKB-KW"/>
</dbReference>
<dbReference type="GO" id="GO:0005886">
    <property type="term" value="C:plasma membrane"/>
    <property type="evidence" value="ECO:0007669"/>
    <property type="project" value="UniProtKB-SubCell"/>
</dbReference>
<feature type="domain" description="Bulb-type lectin" evidence="21">
    <location>
        <begin position="116"/>
        <end position="236"/>
    </location>
</feature>
<dbReference type="GO" id="GO:0030246">
    <property type="term" value="F:carbohydrate binding"/>
    <property type="evidence" value="ECO:0007669"/>
    <property type="project" value="UniProtKB-KW"/>
</dbReference>
<dbReference type="EMBL" id="CP133619">
    <property type="protein sequence ID" value="WMV43284.1"/>
    <property type="molecule type" value="Genomic_DNA"/>
</dbReference>
<dbReference type="SMART" id="SM00220">
    <property type="entry name" value="S_TKc"/>
    <property type="match status" value="2"/>
</dbReference>
<feature type="domain" description="Bulb-type lectin" evidence="21">
    <location>
        <begin position="890"/>
        <end position="1010"/>
    </location>
</feature>
<comment type="catalytic activity">
    <reaction evidence="18">
        <text>L-seryl-[protein] + ATP = O-phospho-L-seryl-[protein] + ADP + H(+)</text>
        <dbReference type="Rhea" id="RHEA:17989"/>
        <dbReference type="Rhea" id="RHEA-COMP:9863"/>
        <dbReference type="Rhea" id="RHEA-COMP:11604"/>
        <dbReference type="ChEBI" id="CHEBI:15378"/>
        <dbReference type="ChEBI" id="CHEBI:29999"/>
        <dbReference type="ChEBI" id="CHEBI:30616"/>
        <dbReference type="ChEBI" id="CHEBI:83421"/>
        <dbReference type="ChEBI" id="CHEBI:456216"/>
        <dbReference type="EC" id="2.7.11.1"/>
    </reaction>
</comment>
<dbReference type="InterPro" id="IPR011009">
    <property type="entry name" value="Kinase-like_dom_sf"/>
</dbReference>
<dbReference type="Pfam" id="PF07714">
    <property type="entry name" value="PK_Tyr_Ser-Thr"/>
    <property type="match status" value="2"/>
</dbReference>
<keyword evidence="8" id="KW-0430">Lectin</keyword>
<evidence type="ECO:0000256" key="4">
    <source>
        <dbReference type="ARBA" id="ARBA00022527"/>
    </source>
</evidence>
<feature type="domain" description="Protein kinase" evidence="20">
    <location>
        <begin position="559"/>
        <end position="845"/>
    </location>
</feature>
<proteinExistence type="predicted"/>
<evidence type="ECO:0000256" key="14">
    <source>
        <dbReference type="ARBA" id="ARBA00023157"/>
    </source>
</evidence>
<keyword evidence="7" id="KW-0732">Signal</keyword>
<protein>
    <recommendedName>
        <fullName evidence="2">non-specific serine/threonine protein kinase</fullName>
        <ecNumber evidence="2">2.7.11.1</ecNumber>
    </recommendedName>
</protein>
<dbReference type="PROSITE" id="PS50011">
    <property type="entry name" value="PROTEIN_KINASE_DOM"/>
    <property type="match status" value="2"/>
</dbReference>
<dbReference type="PROSITE" id="PS50948">
    <property type="entry name" value="PAN"/>
    <property type="match status" value="2"/>
</dbReference>
<sequence>MQVVCHHQAGCLSLSKRGKLIRAYAFWCFDDLLTSAGTWSSAEYARPVSKCGTAVKAVCVRSCRVLHQSEARRLLVRLISERSLKSPGRLGRGFTPLSKEVSTHTGIINLPSVAAITSMKPGDELNHTQVLDSEDGKFKLGFFSISQTNNSYLGIWYAGDPQDKKLWIANPNTPLLNNSGLLTIDTTGTLKITNGGKTVVNITPPLLTGSLIARLQDSGNLVLQDETENRTLWQSFDHPTDTLFPGMKLGYNLTTKQNWTLTSWLSSYIPASGAFTLSLESIQDAFQLVIRRRGEVYWTSGAWRNQSFPFLSALHDSSNRYQYNLNLVSEKDGVFFQFDAPDGSFPSLVLTFNGAILGGGEDSRVYALYNEFCYGYESHDGCVSNQLPECRKDGDKFELKSAYFTTGSATSNYDDNANISLGDCMKNCWEHCSCVGFITSSNGIGCIIWNGNGEFRVDESGKTVQKYVLVSSKGQQKNWIWIVIVVAIVVPLLIFGFICYIIVRRRKLQAEKRREEEYIRELTASDSFNNTNLKEEDGREVQDLKIFSLGFVLAATNNFSSENKLGEGGFGPVYKGKFPDGREVAVKRLSRTSGQGLVEFKNELILIAKVQHTNLVRVLGCCIHEDEKMLIYEYMPNKSLDFFLFDPERKKLLDWQKRYEIIEGIAQGLLYLHKYSRMRVIHRDLKTSNVLLDENMNPKIADFGMARIFKQNEMEAVTARVVGTYGYMAPEFAMEGAFSIKSDVFSFGILMLEIVSGRRTTSLQQLDRPLNLIGYAWELWKEGCALELKDPALGDLCDTKLLLRVIHVGLLCVQEGATDRPTMSDVISMLGNESMPLPTPKQPAFFTGRNEAESNSSGIKAEQCSVNDCSITVIEASQTCIINIPSVAAITSMKPGDVLNHSQVLDSEGGRFKLGFFSIPQTNKTYLGIWYAGDPVEKKLWIANPNTPILNNAGLLTLDSTGALRITSGGKTVVNITTPLLTGSLIARLQDSGNFVVQDETRNRTLWQSFDHPTSCLLPGMKLGYNLTTRQNWTLTSWLVSSTIPASGAFTLSLEAIQDAFQLVVSRRGEVYWTSGAWNDQGFPFLPSFRDSATTYQYNLNLVSGTDGMFFQFEATKGSFPSLELFSDGVIAAGDGSIYTRFNKFCYGYGGDDGCVSSQLPECRKDSDKFEQKKGDFIDLSGTTTSYYDNASISLGDCMQKCWEHCSCVGFTTHNNNGTGCLIWNGKRDFRVDESGNAVQRYVLVSQKSSKGEKRKKEEHIREMNAADSFNNTNLKEDEREVQDLKIFSFGLILAATNNFSSDNKLGEGGFGPVYKGQFPDGREVAVKRLSRTSGQGLAEFKNELILIAKVQHRNLVRVLGCCIHGDEKMLIYEYMPNKSLDFFLFDPETKKLLDWQKRFEIIEGIAQGLLYLHKYSRMRVIHRDLKASNVLLDENMNPKIADFGLARIFKQNETEAVTRRVVGTYGYMAPEFAMEGAFSIKSDVFSFGVLMLEILSGRRNASLQQFNRPLNLIGHAWELWKEGCGLELKDPALEDLYDTEHFLRVIHVGLLCVQEGATDRPTMSDVISMLGNGSMSLPIAKQPAFFTGRDEAESYSSSNKTEQCSINDCSITIIEAR</sequence>
<comment type="subcellular location">
    <subcellularLocation>
        <location evidence="1">Cell membrane</location>
        <topology evidence="1">Single-pass type I membrane protein</topology>
    </subcellularLocation>
</comment>
<dbReference type="PANTHER" id="PTHR27002">
    <property type="entry name" value="RECEPTOR-LIKE SERINE/THREONINE-PROTEIN KINASE SD1-8"/>
    <property type="match status" value="1"/>
</dbReference>
<evidence type="ECO:0000256" key="9">
    <source>
        <dbReference type="ARBA" id="ARBA00022741"/>
    </source>
</evidence>
<dbReference type="PROSITE" id="PS00108">
    <property type="entry name" value="PROTEIN_KINASE_ST"/>
    <property type="match status" value="2"/>
</dbReference>
<keyword evidence="15" id="KW-0675">Receptor</keyword>
<evidence type="ECO:0000256" key="16">
    <source>
        <dbReference type="ARBA" id="ARBA00023180"/>
    </source>
</evidence>
<keyword evidence="14" id="KW-1015">Disulfide bond</keyword>
<organism evidence="23 24">
    <name type="scientific">Solanum verrucosum</name>
    <dbReference type="NCBI Taxonomy" id="315347"/>
    <lineage>
        <taxon>Eukaryota</taxon>
        <taxon>Viridiplantae</taxon>
        <taxon>Streptophyta</taxon>
        <taxon>Embryophyta</taxon>
        <taxon>Tracheophyta</taxon>
        <taxon>Spermatophyta</taxon>
        <taxon>Magnoliopsida</taxon>
        <taxon>eudicotyledons</taxon>
        <taxon>Gunneridae</taxon>
        <taxon>Pentapetalae</taxon>
        <taxon>asterids</taxon>
        <taxon>lamiids</taxon>
        <taxon>Solanales</taxon>
        <taxon>Solanaceae</taxon>
        <taxon>Solanoideae</taxon>
        <taxon>Solaneae</taxon>
        <taxon>Solanum</taxon>
    </lineage>
</organism>
<dbReference type="InterPro" id="IPR008271">
    <property type="entry name" value="Ser/Thr_kinase_AS"/>
</dbReference>
<evidence type="ECO:0000256" key="10">
    <source>
        <dbReference type="ARBA" id="ARBA00022777"/>
    </source>
</evidence>
<dbReference type="InterPro" id="IPR001245">
    <property type="entry name" value="Ser-Thr/Tyr_kinase_cat_dom"/>
</dbReference>
<evidence type="ECO:0000256" key="15">
    <source>
        <dbReference type="ARBA" id="ARBA00023170"/>
    </source>
</evidence>
<dbReference type="FunFam" id="3.30.200.20:FF:000330">
    <property type="entry name" value="G-type lectin S-receptor-like serine/threonine-protein kinase At4g03230"/>
    <property type="match status" value="2"/>
</dbReference>
<evidence type="ECO:0000256" key="3">
    <source>
        <dbReference type="ARBA" id="ARBA00022475"/>
    </source>
</evidence>
<evidence type="ECO:0000256" key="8">
    <source>
        <dbReference type="ARBA" id="ARBA00022734"/>
    </source>
</evidence>
<dbReference type="SMART" id="SM00473">
    <property type="entry name" value="PAN_AP"/>
    <property type="match status" value="2"/>
</dbReference>
<dbReference type="Pfam" id="PF01453">
    <property type="entry name" value="B_lectin"/>
    <property type="match status" value="2"/>
</dbReference>
<dbReference type="FunFam" id="1.10.510.10:FF:000060">
    <property type="entry name" value="G-type lectin S-receptor-like serine/threonine-protein kinase"/>
    <property type="match status" value="2"/>
</dbReference>
<keyword evidence="9" id="KW-0547">Nucleotide-binding</keyword>
<feature type="domain" description="Protein kinase" evidence="20">
    <location>
        <begin position="1300"/>
        <end position="1586"/>
    </location>
</feature>
<evidence type="ECO:0000256" key="11">
    <source>
        <dbReference type="ARBA" id="ARBA00022840"/>
    </source>
</evidence>
<keyword evidence="11" id="KW-0067">ATP-binding</keyword>
<dbReference type="InterPro" id="IPR021820">
    <property type="entry name" value="S-locus_recpt_kinase_C"/>
</dbReference>
<dbReference type="SUPFAM" id="SSF51110">
    <property type="entry name" value="alpha-D-mannose-specific plant lectins"/>
    <property type="match status" value="2"/>
</dbReference>
<comment type="catalytic activity">
    <reaction evidence="17">
        <text>L-threonyl-[protein] + ATP = O-phospho-L-threonyl-[protein] + ADP + H(+)</text>
        <dbReference type="Rhea" id="RHEA:46608"/>
        <dbReference type="Rhea" id="RHEA-COMP:11060"/>
        <dbReference type="Rhea" id="RHEA-COMP:11605"/>
        <dbReference type="ChEBI" id="CHEBI:15378"/>
        <dbReference type="ChEBI" id="CHEBI:30013"/>
        <dbReference type="ChEBI" id="CHEBI:30616"/>
        <dbReference type="ChEBI" id="CHEBI:61977"/>
        <dbReference type="ChEBI" id="CHEBI:456216"/>
        <dbReference type="EC" id="2.7.11.1"/>
    </reaction>
</comment>
<name>A0AAF0UCG0_SOLVR</name>
<evidence type="ECO:0000256" key="18">
    <source>
        <dbReference type="ARBA" id="ARBA00048679"/>
    </source>
</evidence>
<dbReference type="InterPro" id="IPR036426">
    <property type="entry name" value="Bulb-type_lectin_dom_sf"/>
</dbReference>
<keyword evidence="12 19" id="KW-1133">Transmembrane helix</keyword>
<evidence type="ECO:0000256" key="19">
    <source>
        <dbReference type="SAM" id="Phobius"/>
    </source>
</evidence>
<dbReference type="Gene3D" id="1.10.510.10">
    <property type="entry name" value="Transferase(Phosphotransferase) domain 1"/>
    <property type="match status" value="2"/>
</dbReference>
<dbReference type="CDD" id="cd00028">
    <property type="entry name" value="B_lectin"/>
    <property type="match status" value="2"/>
</dbReference>
<keyword evidence="10" id="KW-0418">Kinase</keyword>
<reference evidence="23" key="1">
    <citation type="submission" date="2023-08" db="EMBL/GenBank/DDBJ databases">
        <title>A de novo genome assembly of Solanum verrucosum Schlechtendal, a Mexican diploid species geographically isolated from the other diploid A-genome species in potato relatives.</title>
        <authorList>
            <person name="Hosaka K."/>
        </authorList>
    </citation>
    <scope>NUCLEOTIDE SEQUENCE</scope>
    <source>
        <tissue evidence="23">Young leaves</tissue>
    </source>
</reference>
<gene>
    <name evidence="23" type="ORF">MTR67_036669</name>
</gene>